<keyword evidence="1" id="KW-1133">Transmembrane helix</keyword>
<keyword evidence="2" id="KW-0732">Signal</keyword>
<keyword evidence="1" id="KW-0812">Transmembrane</keyword>
<evidence type="ECO:0000256" key="1">
    <source>
        <dbReference type="SAM" id="Phobius"/>
    </source>
</evidence>
<name>A0A067SHT0_GALM3</name>
<evidence type="ECO:0000256" key="2">
    <source>
        <dbReference type="SAM" id="SignalP"/>
    </source>
</evidence>
<organism evidence="3 4">
    <name type="scientific">Galerina marginata (strain CBS 339.88)</name>
    <dbReference type="NCBI Taxonomy" id="685588"/>
    <lineage>
        <taxon>Eukaryota</taxon>
        <taxon>Fungi</taxon>
        <taxon>Dikarya</taxon>
        <taxon>Basidiomycota</taxon>
        <taxon>Agaricomycotina</taxon>
        <taxon>Agaricomycetes</taxon>
        <taxon>Agaricomycetidae</taxon>
        <taxon>Agaricales</taxon>
        <taxon>Agaricineae</taxon>
        <taxon>Strophariaceae</taxon>
        <taxon>Galerina</taxon>
    </lineage>
</organism>
<accession>A0A067SHT0</accession>
<dbReference type="Proteomes" id="UP000027222">
    <property type="component" value="Unassembled WGS sequence"/>
</dbReference>
<dbReference type="AlphaFoldDB" id="A0A067SHT0"/>
<protein>
    <submittedName>
        <fullName evidence="3">Uncharacterized protein</fullName>
    </submittedName>
</protein>
<evidence type="ECO:0000313" key="3">
    <source>
        <dbReference type="EMBL" id="KDR67294.1"/>
    </source>
</evidence>
<feature type="chain" id="PRO_5001645845" evidence="2">
    <location>
        <begin position="30"/>
        <end position="90"/>
    </location>
</feature>
<gene>
    <name evidence="3" type="ORF">GALMADRAFT_273264</name>
</gene>
<proteinExistence type="predicted"/>
<dbReference type="EMBL" id="KL142416">
    <property type="protein sequence ID" value="KDR67294.1"/>
    <property type="molecule type" value="Genomic_DNA"/>
</dbReference>
<keyword evidence="1" id="KW-0472">Membrane</keyword>
<sequence length="90" mass="10046">MPRSLLTALLVAFTILLLFAFSNPPPCRGKKYGVDARSVDSSFESYSFLTIYLINQMKHLNPFLIIMFVHPASMLVALTFILAGLSYTSL</sequence>
<reference evidence="4" key="1">
    <citation type="journal article" date="2014" name="Proc. Natl. Acad. Sci. U.S.A.">
        <title>Extensive sampling of basidiomycete genomes demonstrates inadequacy of the white-rot/brown-rot paradigm for wood decay fungi.</title>
        <authorList>
            <person name="Riley R."/>
            <person name="Salamov A.A."/>
            <person name="Brown D.W."/>
            <person name="Nagy L.G."/>
            <person name="Floudas D."/>
            <person name="Held B.W."/>
            <person name="Levasseur A."/>
            <person name="Lombard V."/>
            <person name="Morin E."/>
            <person name="Otillar R."/>
            <person name="Lindquist E.A."/>
            <person name="Sun H."/>
            <person name="LaButti K.M."/>
            <person name="Schmutz J."/>
            <person name="Jabbour D."/>
            <person name="Luo H."/>
            <person name="Baker S.E."/>
            <person name="Pisabarro A.G."/>
            <person name="Walton J.D."/>
            <person name="Blanchette R.A."/>
            <person name="Henrissat B."/>
            <person name="Martin F."/>
            <person name="Cullen D."/>
            <person name="Hibbett D.S."/>
            <person name="Grigoriev I.V."/>
        </authorList>
    </citation>
    <scope>NUCLEOTIDE SEQUENCE [LARGE SCALE GENOMIC DNA]</scope>
    <source>
        <strain evidence="4">CBS 339.88</strain>
    </source>
</reference>
<feature type="transmembrane region" description="Helical" evidence="1">
    <location>
        <begin position="63"/>
        <end position="85"/>
    </location>
</feature>
<evidence type="ECO:0000313" key="4">
    <source>
        <dbReference type="Proteomes" id="UP000027222"/>
    </source>
</evidence>
<keyword evidence="4" id="KW-1185">Reference proteome</keyword>
<dbReference type="HOGENOM" id="CLU_2441012_0_0_1"/>
<feature type="signal peptide" evidence="2">
    <location>
        <begin position="1"/>
        <end position="29"/>
    </location>
</feature>